<feature type="chain" id="PRO_5041950410" evidence="3">
    <location>
        <begin position="18"/>
        <end position="479"/>
    </location>
</feature>
<reference evidence="4" key="1">
    <citation type="submission" date="2022-02" db="EMBL/GenBank/DDBJ databases">
        <title>Atlantic sturgeon de novo genome assembly.</title>
        <authorList>
            <person name="Stock M."/>
            <person name="Klopp C."/>
            <person name="Guiguen Y."/>
            <person name="Cabau C."/>
            <person name="Parinello H."/>
            <person name="Santidrian Yebra-Pimentel E."/>
            <person name="Kuhl H."/>
            <person name="Dirks R.P."/>
            <person name="Guessner J."/>
            <person name="Wuertz S."/>
            <person name="Du K."/>
            <person name="Schartl M."/>
        </authorList>
    </citation>
    <scope>NUCLEOTIDE SEQUENCE</scope>
    <source>
        <strain evidence="4">STURGEONOMICS-FGT-2020</strain>
        <tissue evidence="4">Whole blood</tissue>
    </source>
</reference>
<feature type="transmembrane region" description="Helical" evidence="2">
    <location>
        <begin position="429"/>
        <end position="452"/>
    </location>
</feature>
<dbReference type="PANTHER" id="PTHR10151">
    <property type="entry name" value="ECTONUCLEOTIDE PYROPHOSPHATASE/PHOSPHODIESTERASE"/>
    <property type="match status" value="1"/>
</dbReference>
<dbReference type="SUPFAM" id="SSF53649">
    <property type="entry name" value="Alkaline phosphatase-like"/>
    <property type="match status" value="1"/>
</dbReference>
<dbReference type="EMBL" id="JAGXEW010000014">
    <property type="protein sequence ID" value="KAK1163797.1"/>
    <property type="molecule type" value="Genomic_DNA"/>
</dbReference>
<dbReference type="InterPro" id="IPR002591">
    <property type="entry name" value="Phosphodiest/P_Trfase"/>
</dbReference>
<gene>
    <name evidence="4" type="primary">ENPP7</name>
    <name evidence="4" type="ORF">AOXY_G15708</name>
</gene>
<evidence type="ECO:0000313" key="5">
    <source>
        <dbReference type="Proteomes" id="UP001230051"/>
    </source>
</evidence>
<feature type="signal peptide" evidence="3">
    <location>
        <begin position="1"/>
        <end position="17"/>
    </location>
</feature>
<dbReference type="AlphaFoldDB" id="A0AAD8D542"/>
<proteinExistence type="predicted"/>
<dbReference type="CDD" id="cd16018">
    <property type="entry name" value="Enpp"/>
    <property type="match status" value="1"/>
</dbReference>
<feature type="compositionally biased region" description="Basic and acidic residues" evidence="1">
    <location>
        <begin position="461"/>
        <end position="479"/>
    </location>
</feature>
<dbReference type="InterPro" id="IPR017850">
    <property type="entry name" value="Alkaline_phosphatase_core_sf"/>
</dbReference>
<keyword evidence="2" id="KW-0472">Membrane</keyword>
<dbReference type="Proteomes" id="UP001230051">
    <property type="component" value="Unassembled WGS sequence"/>
</dbReference>
<keyword evidence="2" id="KW-0812">Transmembrane</keyword>
<dbReference type="Gene3D" id="3.30.1360.180">
    <property type="match status" value="1"/>
</dbReference>
<name>A0AAD8D542_ACIOX</name>
<comment type="caution">
    <text evidence="4">The sequence shown here is derived from an EMBL/GenBank/DDBJ whole genome shotgun (WGS) entry which is preliminary data.</text>
</comment>
<accession>A0AAD8D542</accession>
<organism evidence="4 5">
    <name type="scientific">Acipenser oxyrinchus oxyrinchus</name>
    <dbReference type="NCBI Taxonomy" id="40147"/>
    <lineage>
        <taxon>Eukaryota</taxon>
        <taxon>Metazoa</taxon>
        <taxon>Chordata</taxon>
        <taxon>Craniata</taxon>
        <taxon>Vertebrata</taxon>
        <taxon>Euteleostomi</taxon>
        <taxon>Actinopterygii</taxon>
        <taxon>Chondrostei</taxon>
        <taxon>Acipenseriformes</taxon>
        <taxon>Acipenseridae</taxon>
        <taxon>Acipenser</taxon>
    </lineage>
</organism>
<keyword evidence="5" id="KW-1185">Reference proteome</keyword>
<keyword evidence="2" id="KW-1133">Transmembrane helix</keyword>
<evidence type="ECO:0000256" key="3">
    <source>
        <dbReference type="SAM" id="SignalP"/>
    </source>
</evidence>
<dbReference type="PANTHER" id="PTHR10151:SF63">
    <property type="entry name" value="ECTONUCLEOTIDE PYROPHOSPHATASE_PHOSPHODIESTERASE FAMILY MEMBER 7"/>
    <property type="match status" value="1"/>
</dbReference>
<dbReference type="Pfam" id="PF01663">
    <property type="entry name" value="Phosphodiest"/>
    <property type="match status" value="1"/>
</dbReference>
<evidence type="ECO:0000256" key="1">
    <source>
        <dbReference type="SAM" id="MobiDB-lite"/>
    </source>
</evidence>
<evidence type="ECO:0000256" key="2">
    <source>
        <dbReference type="SAM" id="Phobius"/>
    </source>
</evidence>
<evidence type="ECO:0000313" key="4">
    <source>
        <dbReference type="EMBL" id="KAK1163797.1"/>
    </source>
</evidence>
<keyword evidence="3" id="KW-0732">Signal</keyword>
<feature type="region of interest" description="Disordered" evidence="1">
    <location>
        <begin position="459"/>
        <end position="479"/>
    </location>
</feature>
<dbReference type="Gene3D" id="3.40.720.10">
    <property type="entry name" value="Alkaline Phosphatase, subunit A"/>
    <property type="match status" value="1"/>
</dbReference>
<protein>
    <submittedName>
        <fullName evidence="4">Ectonucleotide pyrophosphatase/phosphodiesterase family member 7-like</fullName>
    </submittedName>
</protein>
<sequence length="479" mass="54624">MLWKLLVCFALLSQALSAPLKDLRRKARVKVLLISFDGFRWDYDQDVDTPNLDAMAREGVKAKYATPPYLTITSPSHFTLLTGKYIENHGVIHNMWFNTTTGQKLPYYSTQFVNEWWDSGSLPIWVTAQRQGLKAGSVHFPGTAATYQGEKVGISEVEPRFYNYSNETVWREKIDMVMDWFTQQDLDFVTLYFGEPDLAGHKHGPDSQKRRDMVSQVDRTVGYLRSQAQQHGLENRLNLVITADHGMSTVLRKPAVKEIVLSQIPGFSFQDIKFHLVDYGPTGFLLPKDGQLEKVYNALKNGHPNLHVYKKEELPARLRYANNPRVLPIVMFADPGYVINGYFTVQNNKGEHGFDNEAMDMKTIFRAIGPDFKKNLIVDPIETVEVYALMCELLGIKSEPNDGSIERTRHMLNTQGNKESETYSLESQVFIGLVSLACFLFLTGVVFIVHTARRRRKESKRSKEIIHDGREAKEAATSF</sequence>